<evidence type="ECO:0000259" key="6">
    <source>
        <dbReference type="PROSITE" id="PS51032"/>
    </source>
</evidence>
<evidence type="ECO:0000256" key="4">
    <source>
        <dbReference type="ARBA" id="ARBA00023163"/>
    </source>
</evidence>
<dbReference type="Proteomes" id="UP001295684">
    <property type="component" value="Unassembled WGS sequence"/>
</dbReference>
<keyword evidence="2" id="KW-0805">Transcription regulation</keyword>
<evidence type="ECO:0000256" key="3">
    <source>
        <dbReference type="ARBA" id="ARBA00023125"/>
    </source>
</evidence>
<dbReference type="GO" id="GO:0003677">
    <property type="term" value="F:DNA binding"/>
    <property type="evidence" value="ECO:0007669"/>
    <property type="project" value="UniProtKB-KW"/>
</dbReference>
<dbReference type="PROSITE" id="PS51032">
    <property type="entry name" value="AP2_ERF"/>
    <property type="match status" value="1"/>
</dbReference>
<organism evidence="7 8">
    <name type="scientific">Euplotes crassus</name>
    <dbReference type="NCBI Taxonomy" id="5936"/>
    <lineage>
        <taxon>Eukaryota</taxon>
        <taxon>Sar</taxon>
        <taxon>Alveolata</taxon>
        <taxon>Ciliophora</taxon>
        <taxon>Intramacronucleata</taxon>
        <taxon>Spirotrichea</taxon>
        <taxon>Hypotrichia</taxon>
        <taxon>Euplotida</taxon>
        <taxon>Euplotidae</taxon>
        <taxon>Moneuplotes</taxon>
    </lineage>
</organism>
<accession>A0AAD2D9F9</accession>
<proteinExistence type="predicted"/>
<keyword evidence="8" id="KW-1185">Reference proteome</keyword>
<dbReference type="GO" id="GO:0003700">
    <property type="term" value="F:DNA-binding transcription factor activity"/>
    <property type="evidence" value="ECO:0007669"/>
    <property type="project" value="InterPro"/>
</dbReference>
<dbReference type="AlphaFoldDB" id="A0AAD2D9F9"/>
<dbReference type="Gene3D" id="3.30.730.10">
    <property type="entry name" value="AP2/ERF domain"/>
    <property type="match status" value="1"/>
</dbReference>
<evidence type="ECO:0000256" key="5">
    <source>
        <dbReference type="ARBA" id="ARBA00023242"/>
    </source>
</evidence>
<comment type="subcellular location">
    <subcellularLocation>
        <location evidence="1">Nucleus</location>
    </subcellularLocation>
</comment>
<dbReference type="SUPFAM" id="SSF54171">
    <property type="entry name" value="DNA-binding domain"/>
    <property type="match status" value="1"/>
</dbReference>
<dbReference type="InterPro" id="IPR001471">
    <property type="entry name" value="AP2/ERF_dom"/>
</dbReference>
<feature type="domain" description="AP2/ERF" evidence="6">
    <location>
        <begin position="166"/>
        <end position="227"/>
    </location>
</feature>
<keyword evidence="3" id="KW-0238">DNA-binding</keyword>
<protein>
    <recommendedName>
        <fullName evidence="6">AP2/ERF domain-containing protein</fullName>
    </recommendedName>
</protein>
<evidence type="ECO:0000313" key="7">
    <source>
        <dbReference type="EMBL" id="CAI2384485.1"/>
    </source>
</evidence>
<name>A0AAD2D9F9_EUPCR</name>
<evidence type="ECO:0000256" key="2">
    <source>
        <dbReference type="ARBA" id="ARBA00023015"/>
    </source>
</evidence>
<sequence>METFANLQSYDQTFLTMCDYDSLIQYFQTMYCVCSLDQMVFQTQNYPYLSFGMFKTDLVRPEAMHFKKDQFQSKNQSLIVQNYLQSKRVKAGILDKTFHLELTLNQNSLEENKEATNRERGITKRGGRGSKLNINPGLIRLRQRLLDHKILGFTRKLKKTRYTSDKYLGRRSQYIGVSKNNIHWQALINVNYAKKYIGTFLDEIEAARTYDLYALAMQGESASLNFDYTPQEMLEAIEHYLQHKYAKVYC</sequence>
<gene>
    <name evidence="7" type="ORF">ECRASSUSDP1_LOCUS26015</name>
</gene>
<reference evidence="7" key="1">
    <citation type="submission" date="2023-07" db="EMBL/GenBank/DDBJ databases">
        <authorList>
            <consortium name="AG Swart"/>
            <person name="Singh M."/>
            <person name="Singh A."/>
            <person name="Seah K."/>
            <person name="Emmerich C."/>
        </authorList>
    </citation>
    <scope>NUCLEOTIDE SEQUENCE</scope>
    <source>
        <strain evidence="7">DP1</strain>
    </source>
</reference>
<evidence type="ECO:0000313" key="8">
    <source>
        <dbReference type="Proteomes" id="UP001295684"/>
    </source>
</evidence>
<dbReference type="GO" id="GO:0005634">
    <property type="term" value="C:nucleus"/>
    <property type="evidence" value="ECO:0007669"/>
    <property type="project" value="UniProtKB-SubCell"/>
</dbReference>
<keyword evidence="5" id="KW-0539">Nucleus</keyword>
<dbReference type="InterPro" id="IPR036955">
    <property type="entry name" value="AP2/ERF_dom_sf"/>
</dbReference>
<evidence type="ECO:0000256" key="1">
    <source>
        <dbReference type="ARBA" id="ARBA00004123"/>
    </source>
</evidence>
<keyword evidence="4" id="KW-0804">Transcription</keyword>
<dbReference type="InterPro" id="IPR016177">
    <property type="entry name" value="DNA-bd_dom_sf"/>
</dbReference>
<dbReference type="EMBL" id="CAMPGE010026821">
    <property type="protein sequence ID" value="CAI2384485.1"/>
    <property type="molecule type" value="Genomic_DNA"/>
</dbReference>
<comment type="caution">
    <text evidence="7">The sequence shown here is derived from an EMBL/GenBank/DDBJ whole genome shotgun (WGS) entry which is preliminary data.</text>
</comment>
<dbReference type="SMART" id="SM00380">
    <property type="entry name" value="AP2"/>
    <property type="match status" value="1"/>
</dbReference>